<evidence type="ECO:0000313" key="3">
    <source>
        <dbReference type="Proteomes" id="UP000239757"/>
    </source>
</evidence>
<dbReference type="Proteomes" id="UP000239757">
    <property type="component" value="Unassembled WGS sequence"/>
</dbReference>
<feature type="compositionally biased region" description="Basic and acidic residues" evidence="1">
    <location>
        <begin position="67"/>
        <end position="86"/>
    </location>
</feature>
<dbReference type="OrthoDB" id="1685790at2759"/>
<gene>
    <name evidence="2" type="ORF">GOBAR_AA29282</name>
</gene>
<organism evidence="2 3">
    <name type="scientific">Gossypium barbadense</name>
    <name type="common">Sea Island cotton</name>
    <name type="synonym">Hibiscus barbadensis</name>
    <dbReference type="NCBI Taxonomy" id="3634"/>
    <lineage>
        <taxon>Eukaryota</taxon>
        <taxon>Viridiplantae</taxon>
        <taxon>Streptophyta</taxon>
        <taxon>Embryophyta</taxon>
        <taxon>Tracheophyta</taxon>
        <taxon>Spermatophyta</taxon>
        <taxon>Magnoliopsida</taxon>
        <taxon>eudicotyledons</taxon>
        <taxon>Gunneridae</taxon>
        <taxon>Pentapetalae</taxon>
        <taxon>rosids</taxon>
        <taxon>malvids</taxon>
        <taxon>Malvales</taxon>
        <taxon>Malvaceae</taxon>
        <taxon>Malvoideae</taxon>
        <taxon>Gossypium</taxon>
    </lineage>
</organism>
<reference evidence="2 3" key="1">
    <citation type="submission" date="2015-01" db="EMBL/GenBank/DDBJ databases">
        <title>Genome of allotetraploid Gossypium barbadense reveals genomic plasticity and fiber elongation in cotton evolution.</title>
        <authorList>
            <person name="Chen X."/>
            <person name="Liu X."/>
            <person name="Zhao B."/>
            <person name="Zheng H."/>
            <person name="Hu Y."/>
            <person name="Lu G."/>
            <person name="Yang C."/>
            <person name="Chen J."/>
            <person name="Shan C."/>
            <person name="Zhang L."/>
            <person name="Zhou Y."/>
            <person name="Wang L."/>
            <person name="Guo W."/>
            <person name="Bai Y."/>
            <person name="Ruan J."/>
            <person name="Shangguan X."/>
            <person name="Mao Y."/>
            <person name="Jiang J."/>
            <person name="Zhu Y."/>
            <person name="Lei J."/>
            <person name="Kang H."/>
            <person name="Chen S."/>
            <person name="He X."/>
            <person name="Wang R."/>
            <person name="Wang Y."/>
            <person name="Chen J."/>
            <person name="Wang L."/>
            <person name="Yu S."/>
            <person name="Wang B."/>
            <person name="Wei J."/>
            <person name="Song S."/>
            <person name="Lu X."/>
            <person name="Gao Z."/>
            <person name="Gu W."/>
            <person name="Deng X."/>
            <person name="Ma D."/>
            <person name="Wang S."/>
            <person name="Liang W."/>
            <person name="Fang L."/>
            <person name="Cai C."/>
            <person name="Zhu X."/>
            <person name="Zhou B."/>
            <person name="Zhang Y."/>
            <person name="Chen Z."/>
            <person name="Xu S."/>
            <person name="Zhu R."/>
            <person name="Wang S."/>
            <person name="Zhang T."/>
            <person name="Zhao G."/>
        </authorList>
    </citation>
    <scope>NUCLEOTIDE SEQUENCE [LARGE SCALE GENOMIC DNA]</scope>
    <source>
        <strain evidence="3">cv. Xinhai21</strain>
        <tissue evidence="2">Leaf</tissue>
    </source>
</reference>
<accession>A0A2P5WK11</accession>
<evidence type="ECO:0000256" key="1">
    <source>
        <dbReference type="SAM" id="MobiDB-lite"/>
    </source>
</evidence>
<protein>
    <submittedName>
        <fullName evidence="2">Uncharacterized protein</fullName>
    </submittedName>
</protein>
<sequence length="464" mass="53114">MKESLSLNQNRGKKLWWEAKQSPFKLAILATLQGLKKISIKEAHESFSSNSRGPIHEDRRLQIKELDEWRTHKPRTPDKSKLRQNEPDTSPNQLKVVDKVLLDAADPHIFTTTPNEEIPLTALSIFPFGTVKVFSQRHGQAHRRTKNLKPRAEIRAHGHVPWSCVPKSINRLHYSFSSLFKNPNPSCCKSTRPPCQARIRCHRGKKSDVLASKKRKGASSSSSPTVEICHPFLQFPNGPQEELFQILWTRPLTAGRCIDWLFSNKSSWLTRSRLFLPPTLGSYSSGLSSRHTSRSQWNYAQRLYTEEFREGNELHALSRHIHVSPSKCWNTLALNAASYNPSHSKASVLPPSLRYLHAILAHTITRRRESIGIVNTHDVYFLWCMSQGHIIDLAYFIALLIQYQTEQHQKGVISIGPYATRLVRHFVLFNTPAQESSLTLIDQMSPQGISRMLSMRMIKRRRGT</sequence>
<feature type="region of interest" description="Disordered" evidence="1">
    <location>
        <begin position="67"/>
        <end position="93"/>
    </location>
</feature>
<name>A0A2P5WK11_GOSBA</name>
<proteinExistence type="predicted"/>
<dbReference type="AlphaFoldDB" id="A0A2P5WK11"/>
<dbReference type="EMBL" id="KZ667334">
    <property type="protein sequence ID" value="PPR91401.1"/>
    <property type="molecule type" value="Genomic_DNA"/>
</dbReference>
<evidence type="ECO:0000313" key="2">
    <source>
        <dbReference type="EMBL" id="PPR91401.1"/>
    </source>
</evidence>